<dbReference type="AlphaFoldDB" id="A0A381WDU1"/>
<dbReference type="EMBL" id="UINC01011492">
    <property type="protein sequence ID" value="SVA50700.1"/>
    <property type="molecule type" value="Genomic_DNA"/>
</dbReference>
<protein>
    <recommendedName>
        <fullName evidence="2">Lipoyl-binding domain-containing protein</fullName>
    </recommendedName>
</protein>
<evidence type="ECO:0008006" key="2">
    <source>
        <dbReference type="Google" id="ProtNLM"/>
    </source>
</evidence>
<feature type="non-terminal residue" evidence="1">
    <location>
        <position position="96"/>
    </location>
</feature>
<proteinExistence type="predicted"/>
<evidence type="ECO:0000313" key="1">
    <source>
        <dbReference type="EMBL" id="SVA50700.1"/>
    </source>
</evidence>
<organism evidence="1">
    <name type="scientific">marine metagenome</name>
    <dbReference type="NCBI Taxonomy" id="408172"/>
    <lineage>
        <taxon>unclassified sequences</taxon>
        <taxon>metagenomes</taxon>
        <taxon>ecological metagenomes</taxon>
    </lineage>
</organism>
<reference evidence="1" key="1">
    <citation type="submission" date="2018-05" db="EMBL/GenBank/DDBJ databases">
        <authorList>
            <person name="Lanie J.A."/>
            <person name="Ng W.-L."/>
            <person name="Kazmierczak K.M."/>
            <person name="Andrzejewski T.M."/>
            <person name="Davidsen T.M."/>
            <person name="Wayne K.J."/>
            <person name="Tettelin H."/>
            <person name="Glass J.I."/>
            <person name="Rusch D."/>
            <person name="Podicherti R."/>
            <person name="Tsui H.-C.T."/>
            <person name="Winkler M.E."/>
        </authorList>
    </citation>
    <scope>NUCLEOTIDE SEQUENCE</scope>
</reference>
<sequence length="96" mass="10194">MMGIDEILKLIEILQETDVQELEVAKGDWKVRIARVMPAQAPQAVSGPPAAPVPAAVSEAAPAAPSNSHVEIVSPMVGTFYRSAEPDADPFVNEND</sequence>
<gene>
    <name evidence="1" type="ORF">METZ01_LOCUS103554</name>
</gene>
<name>A0A381WDU1_9ZZZZ</name>
<accession>A0A381WDU1</accession>